<dbReference type="PROSITE" id="PS00041">
    <property type="entry name" value="HTH_ARAC_FAMILY_1"/>
    <property type="match status" value="1"/>
</dbReference>
<feature type="domain" description="HTH araC/xylS-type" evidence="4">
    <location>
        <begin position="165"/>
        <end position="263"/>
    </location>
</feature>
<dbReference type="EMBL" id="JBEPSB010000026">
    <property type="protein sequence ID" value="MET4562848.1"/>
    <property type="molecule type" value="Genomic_DNA"/>
</dbReference>
<evidence type="ECO:0000259" key="5">
    <source>
        <dbReference type="PROSITE" id="PS50983"/>
    </source>
</evidence>
<keyword evidence="7" id="KW-1185">Reference proteome</keyword>
<evidence type="ECO:0000313" key="6">
    <source>
        <dbReference type="EMBL" id="MET4562848.1"/>
    </source>
</evidence>
<protein>
    <submittedName>
        <fullName evidence="6">AraC-like DNA-binding protein/ABC-type Fe3+-citrate transport system substrate-binding protein</fullName>
    </submittedName>
</protein>
<evidence type="ECO:0000256" key="2">
    <source>
        <dbReference type="ARBA" id="ARBA00023125"/>
    </source>
</evidence>
<dbReference type="Pfam" id="PF12833">
    <property type="entry name" value="HTH_18"/>
    <property type="match status" value="1"/>
</dbReference>
<dbReference type="InterPro" id="IPR020449">
    <property type="entry name" value="Tscrpt_reg_AraC-type_HTH"/>
</dbReference>
<dbReference type="SUPFAM" id="SSF53807">
    <property type="entry name" value="Helical backbone' metal receptor"/>
    <property type="match status" value="1"/>
</dbReference>
<organism evidence="6 7">
    <name type="scientific">Lysinibacillus parviboronicapiens</name>
    <dbReference type="NCBI Taxonomy" id="436516"/>
    <lineage>
        <taxon>Bacteria</taxon>
        <taxon>Bacillati</taxon>
        <taxon>Bacillota</taxon>
        <taxon>Bacilli</taxon>
        <taxon>Bacillales</taxon>
        <taxon>Bacillaceae</taxon>
        <taxon>Lysinibacillus</taxon>
    </lineage>
</organism>
<dbReference type="Gene3D" id="3.40.50.1980">
    <property type="entry name" value="Nitrogenase molybdenum iron protein domain"/>
    <property type="match status" value="2"/>
</dbReference>
<dbReference type="Gene3D" id="1.10.10.60">
    <property type="entry name" value="Homeodomain-like"/>
    <property type="match status" value="2"/>
</dbReference>
<evidence type="ECO:0000256" key="3">
    <source>
        <dbReference type="ARBA" id="ARBA00023163"/>
    </source>
</evidence>
<accession>A0ABV2PQE5</accession>
<comment type="caution">
    <text evidence="6">The sequence shown here is derived from an EMBL/GenBank/DDBJ whole genome shotgun (WGS) entry which is preliminary data.</text>
</comment>
<keyword evidence="1" id="KW-0805">Transcription regulation</keyword>
<dbReference type="InterPro" id="IPR018062">
    <property type="entry name" value="HTH_AraC-typ_CS"/>
</dbReference>
<reference evidence="6 7" key="1">
    <citation type="submission" date="2024-06" db="EMBL/GenBank/DDBJ databases">
        <title>Sorghum-associated microbial communities from plants grown in Nebraska, USA.</title>
        <authorList>
            <person name="Schachtman D."/>
        </authorList>
    </citation>
    <scope>NUCLEOTIDE SEQUENCE [LARGE SCALE GENOMIC DNA]</scope>
    <source>
        <strain evidence="6 7">736</strain>
    </source>
</reference>
<dbReference type="RefSeq" id="WP_354472828.1">
    <property type="nucleotide sequence ID" value="NZ_JBEPSB010000026.1"/>
</dbReference>
<keyword evidence="2" id="KW-0238">DNA-binding</keyword>
<dbReference type="PANTHER" id="PTHR43280:SF30">
    <property type="entry name" value="MMSAB OPERON REGULATORY PROTEIN"/>
    <property type="match status" value="1"/>
</dbReference>
<sequence>MGKQPFMYVLQEILYFAQFSERQWQTNNNNDYTLFIINNGHGKLVAAGETIKLAEGKCVIISPDNMTEISIESECFSFYQLSFTTISLGDSKQPKVHEIFSIIGELRCLPVSQCNNQLEIIYRNRLMNDELSIFEQHVRFQEFMLFILQQNLPKLHQKNDRQSVEHSINYIHEHYEKDWTVEQLSHIADVPRWNYSRLFKEITGHIPLHYLNNIRIDRAKQLLSTTNDRIFEISQTVGFNNEYYFNRRFKEHVGVSPGQYRKSHSNSIRIFAPFLEDFLVALGITPIAQFSHAKWGKQEYLDLQEVPDIDVADGRMEQILQYKPNLIMLNAGVERWDTCHHLNQLAPICHFSHPGEDWRSTLYKIADLTGRIAIMKDVIRQYEHTVHDARTILSKSVYGQTVAFLRISANSISLYAGPECGYTGPILYRDLGLMPHPLVWNMPHHTRRCALTNDQLSKLDAHHLFITFDKQHSTFEGEERNILTSPIWLALSAVKNHCVYEVDFLTWMNYGVLSHSKKIEDVLHVLG</sequence>
<evidence type="ECO:0000256" key="1">
    <source>
        <dbReference type="ARBA" id="ARBA00023015"/>
    </source>
</evidence>
<keyword evidence="3" id="KW-0804">Transcription</keyword>
<dbReference type="PANTHER" id="PTHR43280">
    <property type="entry name" value="ARAC-FAMILY TRANSCRIPTIONAL REGULATOR"/>
    <property type="match status" value="1"/>
</dbReference>
<dbReference type="Pfam" id="PF01497">
    <property type="entry name" value="Peripla_BP_2"/>
    <property type="match status" value="1"/>
</dbReference>
<dbReference type="InterPro" id="IPR009057">
    <property type="entry name" value="Homeodomain-like_sf"/>
</dbReference>
<evidence type="ECO:0000259" key="4">
    <source>
        <dbReference type="PROSITE" id="PS01124"/>
    </source>
</evidence>
<dbReference type="InterPro" id="IPR002491">
    <property type="entry name" value="ABC_transptr_periplasmic_BD"/>
</dbReference>
<evidence type="ECO:0000313" key="7">
    <source>
        <dbReference type="Proteomes" id="UP001549363"/>
    </source>
</evidence>
<dbReference type="SMART" id="SM00342">
    <property type="entry name" value="HTH_ARAC"/>
    <property type="match status" value="1"/>
</dbReference>
<dbReference type="InterPro" id="IPR018060">
    <property type="entry name" value="HTH_AraC"/>
</dbReference>
<proteinExistence type="predicted"/>
<dbReference type="PROSITE" id="PS50983">
    <property type="entry name" value="FE_B12_PBP"/>
    <property type="match status" value="1"/>
</dbReference>
<feature type="domain" description="Fe/B12 periplasmic-binding" evidence="5">
    <location>
        <begin position="267"/>
        <end position="527"/>
    </location>
</feature>
<gene>
    <name evidence="6" type="ORF">ABIA69_004039</name>
</gene>
<dbReference type="SUPFAM" id="SSF46689">
    <property type="entry name" value="Homeodomain-like"/>
    <property type="match status" value="2"/>
</dbReference>
<dbReference type="Proteomes" id="UP001549363">
    <property type="component" value="Unassembled WGS sequence"/>
</dbReference>
<dbReference type="PROSITE" id="PS01124">
    <property type="entry name" value="HTH_ARAC_FAMILY_2"/>
    <property type="match status" value="1"/>
</dbReference>
<name>A0ABV2PQE5_9BACI</name>
<dbReference type="PRINTS" id="PR00032">
    <property type="entry name" value="HTHARAC"/>
</dbReference>